<dbReference type="EMBL" id="HAED01009906">
    <property type="protein sequence ID" value="SBQ96118.1"/>
    <property type="molecule type" value="Transcribed_RNA"/>
</dbReference>
<dbReference type="AlphaFoldDB" id="A0A1A8IGA7"/>
<evidence type="ECO:0000313" key="1">
    <source>
        <dbReference type="EMBL" id="SBQ96118.1"/>
    </source>
</evidence>
<sequence length="43" mass="5083">KLNSLTLQGPTDAVNHLSLTWRHSKTSLSYRTLFHRLWYQRGV</sequence>
<gene>
    <name evidence="1" type="primary">MATR3L1.1</name>
</gene>
<reference evidence="1" key="1">
    <citation type="submission" date="2016-05" db="EMBL/GenBank/DDBJ databases">
        <authorList>
            <person name="Lavstsen T."/>
            <person name="Jespersen J.S."/>
        </authorList>
    </citation>
    <scope>NUCLEOTIDE SEQUENCE</scope>
    <source>
        <tissue evidence="1">Brain</tissue>
    </source>
</reference>
<feature type="non-terminal residue" evidence="1">
    <location>
        <position position="43"/>
    </location>
</feature>
<reference evidence="1" key="2">
    <citation type="submission" date="2016-06" db="EMBL/GenBank/DDBJ databases">
        <title>The genome of a short-lived fish provides insights into sex chromosome evolution and the genetic control of aging.</title>
        <authorList>
            <person name="Reichwald K."/>
            <person name="Felder M."/>
            <person name="Petzold A."/>
            <person name="Koch P."/>
            <person name="Groth M."/>
            <person name="Platzer M."/>
        </authorList>
    </citation>
    <scope>NUCLEOTIDE SEQUENCE</scope>
    <source>
        <tissue evidence="1">Brain</tissue>
    </source>
</reference>
<organism evidence="1">
    <name type="scientific">Nothobranchius kuhntae</name>
    <name type="common">Beira killifish</name>
    <dbReference type="NCBI Taxonomy" id="321403"/>
    <lineage>
        <taxon>Eukaryota</taxon>
        <taxon>Metazoa</taxon>
        <taxon>Chordata</taxon>
        <taxon>Craniata</taxon>
        <taxon>Vertebrata</taxon>
        <taxon>Euteleostomi</taxon>
        <taxon>Actinopterygii</taxon>
        <taxon>Neopterygii</taxon>
        <taxon>Teleostei</taxon>
        <taxon>Neoteleostei</taxon>
        <taxon>Acanthomorphata</taxon>
        <taxon>Ovalentaria</taxon>
        <taxon>Atherinomorphae</taxon>
        <taxon>Cyprinodontiformes</taxon>
        <taxon>Nothobranchiidae</taxon>
        <taxon>Nothobranchius</taxon>
    </lineage>
</organism>
<accession>A0A1A8IGA7</accession>
<feature type="non-terminal residue" evidence="1">
    <location>
        <position position="1"/>
    </location>
</feature>
<protein>
    <submittedName>
        <fullName evidence="1">Matrin 3-like 1.1</fullName>
    </submittedName>
</protein>
<proteinExistence type="predicted"/>
<name>A0A1A8IGA7_NOTKU</name>